<keyword evidence="3" id="KW-1185">Reference proteome</keyword>
<sequence>MAVRRAVGQQASVKKYDILSAMMVYGLAQEKQRQKLVMRLLALITTRYNWRSDELTMGHKEIARLWSVDPRTVKREMAKMRSLGWITVKRQGARGRVSTYGMCFDNLLETSRPHWPAIGPDFEERAATLLPSKAPETTVVKVAFGTDGPAPEEGPPETAPWRDLRAALRAQDSAIFEAWFARLEFVGYAEGELVVRAPSDFVARYIDTHLSRMLFECAQIYYSQLRALRFQV</sequence>
<comment type="caution">
    <text evidence="2">The sequence shown here is derived from an EMBL/GenBank/DDBJ whole genome shotgun (WGS) entry which is preliminary data.</text>
</comment>
<dbReference type="InterPro" id="IPR036388">
    <property type="entry name" value="WH-like_DNA-bd_sf"/>
</dbReference>
<dbReference type="Gene3D" id="1.10.10.10">
    <property type="entry name" value="Winged helix-like DNA-binding domain superfamily/Winged helix DNA-binding domain"/>
    <property type="match status" value="1"/>
</dbReference>
<evidence type="ECO:0000313" key="3">
    <source>
        <dbReference type="Proteomes" id="UP001156694"/>
    </source>
</evidence>
<dbReference type="Proteomes" id="UP001156694">
    <property type="component" value="Unassembled WGS sequence"/>
</dbReference>
<name>A0ABQ5VX76_9RHOB</name>
<proteinExistence type="predicted"/>
<dbReference type="SUPFAM" id="SSF46785">
    <property type="entry name" value="Winged helix' DNA-binding domain"/>
    <property type="match status" value="1"/>
</dbReference>
<dbReference type="Gene3D" id="3.30.300.180">
    <property type="match status" value="1"/>
</dbReference>
<evidence type="ECO:0000313" key="2">
    <source>
        <dbReference type="EMBL" id="GLQ35819.1"/>
    </source>
</evidence>
<dbReference type="EMBL" id="BSNN01000005">
    <property type="protein sequence ID" value="GLQ35819.1"/>
    <property type="molecule type" value="Genomic_DNA"/>
</dbReference>
<dbReference type="InterPro" id="IPR038454">
    <property type="entry name" value="DnaA_N_sf"/>
</dbReference>
<accession>A0ABQ5VX76</accession>
<evidence type="ECO:0000259" key="1">
    <source>
        <dbReference type="Pfam" id="PF11638"/>
    </source>
</evidence>
<dbReference type="RefSeq" id="WP_284378813.1">
    <property type="nucleotide sequence ID" value="NZ_BSNN01000005.1"/>
</dbReference>
<gene>
    <name evidence="2" type="ORF">GCM10007939_21020</name>
</gene>
<protein>
    <recommendedName>
        <fullName evidence="1">DnaA N-terminal domain-containing protein</fullName>
    </recommendedName>
</protein>
<reference evidence="3" key="1">
    <citation type="journal article" date="2019" name="Int. J. Syst. Evol. Microbiol.">
        <title>The Global Catalogue of Microorganisms (GCM) 10K type strain sequencing project: providing services to taxonomists for standard genome sequencing and annotation.</title>
        <authorList>
            <consortium name="The Broad Institute Genomics Platform"/>
            <consortium name="The Broad Institute Genome Sequencing Center for Infectious Disease"/>
            <person name="Wu L."/>
            <person name="Ma J."/>
        </authorList>
    </citation>
    <scope>NUCLEOTIDE SEQUENCE [LARGE SCALE GENOMIC DNA]</scope>
    <source>
        <strain evidence="3">NBRC 110140</strain>
    </source>
</reference>
<dbReference type="Pfam" id="PF11638">
    <property type="entry name" value="DnaA_N"/>
    <property type="match status" value="1"/>
</dbReference>
<feature type="domain" description="DnaA N-terminal" evidence="1">
    <location>
        <begin position="161"/>
        <end position="219"/>
    </location>
</feature>
<dbReference type="InterPro" id="IPR024633">
    <property type="entry name" value="DnaA_N_dom"/>
</dbReference>
<organism evidence="2 3">
    <name type="scientific">Amylibacter marinus</name>
    <dbReference type="NCBI Taxonomy" id="1475483"/>
    <lineage>
        <taxon>Bacteria</taxon>
        <taxon>Pseudomonadati</taxon>
        <taxon>Pseudomonadota</taxon>
        <taxon>Alphaproteobacteria</taxon>
        <taxon>Rhodobacterales</taxon>
        <taxon>Paracoccaceae</taxon>
        <taxon>Amylibacter</taxon>
    </lineage>
</organism>
<dbReference type="InterPro" id="IPR036390">
    <property type="entry name" value="WH_DNA-bd_sf"/>
</dbReference>